<dbReference type="CDD" id="cd07995">
    <property type="entry name" value="TPK"/>
    <property type="match status" value="1"/>
</dbReference>
<organism evidence="7 8">
    <name type="scientific">Haloplasma contractile SSD-17B</name>
    <dbReference type="NCBI Taxonomy" id="1033810"/>
    <lineage>
        <taxon>Bacteria</taxon>
        <taxon>Bacillati</taxon>
        <taxon>Mycoplasmatota</taxon>
        <taxon>Mollicutes</taxon>
        <taxon>Haloplasmatales</taxon>
        <taxon>Haloplasmataceae</taxon>
        <taxon>Haloplasma</taxon>
    </lineage>
</organism>
<gene>
    <name evidence="7" type="primary">thiN</name>
    <name evidence="7" type="ORF">HLPCO_000080</name>
</gene>
<evidence type="ECO:0000256" key="1">
    <source>
        <dbReference type="ARBA" id="ARBA00022679"/>
    </source>
</evidence>
<name>U2FR00_9MOLU</name>
<keyword evidence="2" id="KW-0547">Nucleotide-binding</keyword>
<sequence length="209" mass="23723">MIINVVGGSPNLDKNLLKKHLAEFSIGVDYGAYFLATNNFILDLAIGDFDSISPQQFKKVKRHANAIMEHQIEKDDTDTELALLHALTLNPTKINIFGVTGKRLDHFIGALNLFRHVKTEVEVNIYDTYNRIYVLNPGTHVLKKMDYQYISFFAYSENVKKMSSNGLKYELNEYNLMGKDSLCVSNEFMKAQAELSFDSGKLLVIESND</sequence>
<feature type="domain" description="Thiamin pyrophosphokinase thiamin-binding" evidence="6">
    <location>
        <begin position="138"/>
        <end position="203"/>
    </location>
</feature>
<evidence type="ECO:0000256" key="4">
    <source>
        <dbReference type="ARBA" id="ARBA00022840"/>
    </source>
</evidence>
<dbReference type="GO" id="GO:0004788">
    <property type="term" value="F:thiamine diphosphokinase activity"/>
    <property type="evidence" value="ECO:0007669"/>
    <property type="project" value="UniProtKB-UniRule"/>
</dbReference>
<evidence type="ECO:0000313" key="8">
    <source>
        <dbReference type="Proteomes" id="UP000005707"/>
    </source>
</evidence>
<dbReference type="STRING" id="1033810.HLPCO_000080"/>
<keyword evidence="1 7" id="KW-0808">Transferase</keyword>
<protein>
    <recommendedName>
        <fullName evidence="5">Thiamine diphosphokinase</fullName>
        <ecNumber evidence="5">2.7.6.2</ecNumber>
    </recommendedName>
</protein>
<dbReference type="InParanoid" id="U2FR00"/>
<dbReference type="RefSeq" id="WP_008826464.1">
    <property type="nucleotide sequence ID" value="NZ_AFNU02000001.1"/>
</dbReference>
<keyword evidence="3" id="KW-0418">Kinase</keyword>
<dbReference type="Pfam" id="PF04265">
    <property type="entry name" value="TPK_B1_binding"/>
    <property type="match status" value="1"/>
</dbReference>
<dbReference type="SMART" id="SM00983">
    <property type="entry name" value="TPK_B1_binding"/>
    <property type="match status" value="1"/>
</dbReference>
<dbReference type="OrthoDB" id="9804377at2"/>
<dbReference type="EMBL" id="AFNU02000001">
    <property type="protein sequence ID" value="ERJ13429.1"/>
    <property type="molecule type" value="Genomic_DNA"/>
</dbReference>
<reference evidence="7 8" key="1">
    <citation type="journal article" date="2011" name="J. Bacteriol.">
        <title>Genome sequence of Haloplasma contractile, an unusual contractile bacterium from a deep-sea anoxic brine lake.</title>
        <authorList>
            <person name="Antunes A."/>
            <person name="Alam I."/>
            <person name="El Dorry H."/>
            <person name="Siam R."/>
            <person name="Robertson A."/>
            <person name="Bajic V.B."/>
            <person name="Stingl U."/>
        </authorList>
    </citation>
    <scope>NUCLEOTIDE SEQUENCE [LARGE SCALE GENOMIC DNA]</scope>
    <source>
        <strain evidence="7 8">SSD-17B</strain>
    </source>
</reference>
<dbReference type="InterPro" id="IPR053149">
    <property type="entry name" value="TPK"/>
</dbReference>
<accession>U2FR00</accession>
<keyword evidence="4" id="KW-0067">ATP-binding</keyword>
<evidence type="ECO:0000313" key="7">
    <source>
        <dbReference type="EMBL" id="ERJ13429.1"/>
    </source>
</evidence>
<evidence type="ECO:0000256" key="3">
    <source>
        <dbReference type="ARBA" id="ARBA00022777"/>
    </source>
</evidence>
<dbReference type="PANTHER" id="PTHR41299">
    <property type="entry name" value="THIAMINE PYROPHOSPHOKINASE"/>
    <property type="match status" value="1"/>
</dbReference>
<dbReference type="InterPro" id="IPR006282">
    <property type="entry name" value="Thi_PPkinase"/>
</dbReference>
<evidence type="ECO:0000256" key="5">
    <source>
        <dbReference type="NCBIfam" id="TIGR01378"/>
    </source>
</evidence>
<dbReference type="GO" id="GO:0009229">
    <property type="term" value="P:thiamine diphosphate biosynthetic process"/>
    <property type="evidence" value="ECO:0007669"/>
    <property type="project" value="InterPro"/>
</dbReference>
<dbReference type="GO" id="GO:0030975">
    <property type="term" value="F:thiamine binding"/>
    <property type="evidence" value="ECO:0007669"/>
    <property type="project" value="InterPro"/>
</dbReference>
<dbReference type="Gene3D" id="3.40.50.10240">
    <property type="entry name" value="Thiamin pyrophosphokinase, catalytic domain"/>
    <property type="match status" value="1"/>
</dbReference>
<dbReference type="InterPro" id="IPR036371">
    <property type="entry name" value="TPK_B1-bd_sf"/>
</dbReference>
<evidence type="ECO:0000256" key="2">
    <source>
        <dbReference type="ARBA" id="ARBA00022741"/>
    </source>
</evidence>
<dbReference type="NCBIfam" id="TIGR01378">
    <property type="entry name" value="thi_PPkinase"/>
    <property type="match status" value="1"/>
</dbReference>
<evidence type="ECO:0000259" key="6">
    <source>
        <dbReference type="SMART" id="SM00983"/>
    </source>
</evidence>
<comment type="caution">
    <text evidence="7">The sequence shown here is derived from an EMBL/GenBank/DDBJ whole genome shotgun (WGS) entry which is preliminary data.</text>
</comment>
<dbReference type="InterPro" id="IPR007371">
    <property type="entry name" value="TPK_catalytic"/>
</dbReference>
<dbReference type="SUPFAM" id="SSF63999">
    <property type="entry name" value="Thiamin pyrophosphokinase, catalytic domain"/>
    <property type="match status" value="1"/>
</dbReference>
<dbReference type="GO" id="GO:0005524">
    <property type="term" value="F:ATP binding"/>
    <property type="evidence" value="ECO:0007669"/>
    <property type="project" value="UniProtKB-KW"/>
</dbReference>
<dbReference type="eggNOG" id="COG1564">
    <property type="taxonomic scope" value="Bacteria"/>
</dbReference>
<proteinExistence type="predicted"/>
<dbReference type="FunCoup" id="U2FR00">
    <property type="interactions" value="58"/>
</dbReference>
<reference evidence="7 8" key="2">
    <citation type="journal article" date="2013" name="PLoS ONE">
        <title>INDIGO - INtegrated Data Warehouse of MIcrobial GenOmes with Examples from the Red Sea Extremophiles.</title>
        <authorList>
            <person name="Alam I."/>
            <person name="Antunes A."/>
            <person name="Kamau A.A."/>
            <person name="Ba Alawi W."/>
            <person name="Kalkatawi M."/>
            <person name="Stingl U."/>
            <person name="Bajic V.B."/>
        </authorList>
    </citation>
    <scope>NUCLEOTIDE SEQUENCE [LARGE SCALE GENOMIC DNA]</scope>
    <source>
        <strain evidence="7 8">SSD-17B</strain>
    </source>
</reference>
<dbReference type="SUPFAM" id="SSF63862">
    <property type="entry name" value="Thiamin pyrophosphokinase, substrate-binding domain"/>
    <property type="match status" value="1"/>
</dbReference>
<dbReference type="AlphaFoldDB" id="U2FR00"/>
<dbReference type="GO" id="GO:0016301">
    <property type="term" value="F:kinase activity"/>
    <property type="evidence" value="ECO:0007669"/>
    <property type="project" value="UniProtKB-KW"/>
</dbReference>
<dbReference type="Pfam" id="PF04263">
    <property type="entry name" value="TPK_catalytic"/>
    <property type="match status" value="1"/>
</dbReference>
<dbReference type="InterPro" id="IPR036759">
    <property type="entry name" value="TPK_catalytic_sf"/>
</dbReference>
<dbReference type="InterPro" id="IPR007373">
    <property type="entry name" value="Thiamin_PyroPKinase_B1-bd"/>
</dbReference>
<dbReference type="Proteomes" id="UP000005707">
    <property type="component" value="Unassembled WGS sequence"/>
</dbReference>
<dbReference type="EC" id="2.7.6.2" evidence="5"/>
<dbReference type="PANTHER" id="PTHR41299:SF1">
    <property type="entry name" value="THIAMINE PYROPHOSPHOKINASE"/>
    <property type="match status" value="1"/>
</dbReference>
<dbReference type="GO" id="GO:0006772">
    <property type="term" value="P:thiamine metabolic process"/>
    <property type="evidence" value="ECO:0007669"/>
    <property type="project" value="UniProtKB-UniRule"/>
</dbReference>
<keyword evidence="8" id="KW-1185">Reference proteome</keyword>